<dbReference type="GO" id="GO:0046765">
    <property type="term" value="P:viral budding from nuclear membrane"/>
    <property type="evidence" value="ECO:0007669"/>
    <property type="project" value="InterPro"/>
</dbReference>
<keyword evidence="7" id="KW-0472">Membrane</keyword>
<gene>
    <name evidence="8" type="primary">ORF69</name>
</gene>
<dbReference type="GeneID" id="65102723"/>
<dbReference type="RefSeq" id="YP_010087439.1">
    <property type="nucleotide sequence ID" value="NC_055554.1"/>
</dbReference>
<dbReference type="GO" id="GO:0008270">
    <property type="term" value="F:zinc ion binding"/>
    <property type="evidence" value="ECO:0007669"/>
    <property type="project" value="UniProtKB-KW"/>
</dbReference>
<evidence type="ECO:0000256" key="5">
    <source>
        <dbReference type="ARBA" id="ARBA00022833"/>
    </source>
</evidence>
<evidence type="ECO:0000256" key="4">
    <source>
        <dbReference type="ARBA" id="ARBA00022771"/>
    </source>
</evidence>
<accession>A0A3S8D7Q0</accession>
<dbReference type="Pfam" id="PF02718">
    <property type="entry name" value="Herpes_UL31"/>
    <property type="match status" value="1"/>
</dbReference>
<evidence type="ECO:0000256" key="3">
    <source>
        <dbReference type="ARBA" id="ARBA00022723"/>
    </source>
</evidence>
<dbReference type="Proteomes" id="UP000679767">
    <property type="component" value="Segment"/>
</dbReference>
<keyword evidence="6" id="KW-1043">Host membrane</keyword>
<evidence type="ECO:0000256" key="6">
    <source>
        <dbReference type="ARBA" id="ARBA00022870"/>
    </source>
</evidence>
<keyword evidence="2" id="KW-1048">Host nucleus</keyword>
<dbReference type="KEGG" id="vg:65102723"/>
<keyword evidence="5" id="KW-0862">Zinc</keyword>
<protein>
    <recommendedName>
        <fullName evidence="10">Nuclear egress protein 1</fullName>
    </recommendedName>
</protein>
<evidence type="ECO:0000256" key="1">
    <source>
        <dbReference type="ARBA" id="ARBA00022553"/>
    </source>
</evidence>
<name>A0A3S8D7Q0_9GAMA</name>
<dbReference type="InterPro" id="IPR021152">
    <property type="entry name" value="Herpes_UL31"/>
</dbReference>
<proteinExistence type="predicted"/>
<keyword evidence="3" id="KW-0479">Metal-binding</keyword>
<sequence>MKFHHMKPKDTRPIYNQHTGHTVPHIHTQNNCEMKFVSPGRIRRPSLSCTVKKRGKRRHPVQNVVDLVNPFLFFQLVTKKPQVGRDFIREMSIPVSSDNTVFLPLNVRRLPPGRCIMLSPFGHKSVLEFHCGSCRKAYHGIAEAHFSALLSGHQISTSHEVDEVNSLPLTVFNNASKVIQHKLFYLSLLSQSMDTMRANFKQPGLFYAYFTLAKFCPGGCPIFRRQANTGLLRMITVYRSTSVHIGDTCLQSLCENLPEYKISIDTVNKVYYVSIEPREKENKNIALNEDAICEAVASLDCSDELRQELSTVYELV</sequence>
<keyword evidence="9" id="KW-1185">Reference proteome</keyword>
<evidence type="ECO:0000256" key="7">
    <source>
        <dbReference type="ARBA" id="ARBA00023136"/>
    </source>
</evidence>
<evidence type="ECO:0000256" key="2">
    <source>
        <dbReference type="ARBA" id="ARBA00022562"/>
    </source>
</evidence>
<reference evidence="8" key="1">
    <citation type="submission" date="2017-11" db="EMBL/GenBank/DDBJ databases">
        <title>The distinct marsupial branch of gammaherpesviruses includes novel host-derived genes seldom found in other viruses.</title>
        <authorList>
            <person name="Vaz P.K."/>
        </authorList>
    </citation>
    <scope>NUCLEOTIDE SEQUENCE</scope>
    <source>
        <strain evidence="8">V3187/11</strain>
    </source>
</reference>
<keyword evidence="1" id="KW-0597">Phosphoprotein</keyword>
<keyword evidence="4" id="KW-0863">Zinc-finger</keyword>
<evidence type="ECO:0000313" key="8">
    <source>
        <dbReference type="EMBL" id="AZB49169.1"/>
    </source>
</evidence>
<organism evidence="8">
    <name type="scientific">Vombatid gammaherpesvirus 1</name>
    <dbReference type="NCBI Taxonomy" id="2052651"/>
    <lineage>
        <taxon>Viruses</taxon>
        <taxon>Duplodnaviria</taxon>
        <taxon>Heunggongvirae</taxon>
        <taxon>Peploviricota</taxon>
        <taxon>Herviviricetes</taxon>
        <taxon>Herpesvirales</taxon>
        <taxon>Orthoherpesviridae</taxon>
        <taxon>Gammaherpesvirinae</taxon>
        <taxon>Manticavirus</taxon>
        <taxon>Manticavirus vombatidgamma1</taxon>
    </lineage>
</organism>
<dbReference type="EMBL" id="MG452721">
    <property type="protein sequence ID" value="AZB49169.1"/>
    <property type="molecule type" value="Genomic_DNA"/>
</dbReference>
<evidence type="ECO:0000313" key="9">
    <source>
        <dbReference type="Proteomes" id="UP000679767"/>
    </source>
</evidence>
<evidence type="ECO:0008006" key="10">
    <source>
        <dbReference type="Google" id="ProtNLM"/>
    </source>
</evidence>